<dbReference type="Proteomes" id="UP001078443">
    <property type="component" value="Unassembled WGS sequence"/>
</dbReference>
<keyword evidence="2 7" id="KW-0597">Phosphoprotein</keyword>
<dbReference type="Gene3D" id="3.40.50.2300">
    <property type="match status" value="1"/>
</dbReference>
<protein>
    <recommendedName>
        <fullName evidence="1">Stage 0 sporulation protein A homolog</fullName>
    </recommendedName>
</protein>
<dbReference type="SMART" id="SM00421">
    <property type="entry name" value="HTH_LUXR"/>
    <property type="match status" value="1"/>
</dbReference>
<dbReference type="PANTHER" id="PTHR43214:SF40">
    <property type="entry name" value="TRANSCRIPTIONAL REGULATORY PROTEIN LNRK"/>
    <property type="match status" value="1"/>
</dbReference>
<dbReference type="InterPro" id="IPR058245">
    <property type="entry name" value="NreC/VraR/RcsB-like_REC"/>
</dbReference>
<keyword evidence="3" id="KW-0805">Transcription regulation</keyword>
<dbReference type="Pfam" id="PF00072">
    <property type="entry name" value="Response_reg"/>
    <property type="match status" value="1"/>
</dbReference>
<dbReference type="SUPFAM" id="SSF46894">
    <property type="entry name" value="C-terminal effector domain of the bipartite response regulators"/>
    <property type="match status" value="1"/>
</dbReference>
<dbReference type="PRINTS" id="PR00038">
    <property type="entry name" value="HTHLUXR"/>
</dbReference>
<evidence type="ECO:0000259" key="8">
    <source>
        <dbReference type="PROSITE" id="PS50043"/>
    </source>
</evidence>
<evidence type="ECO:0000256" key="5">
    <source>
        <dbReference type="ARBA" id="ARBA00023163"/>
    </source>
</evidence>
<feature type="modified residue" description="4-aspartylphosphate" evidence="7">
    <location>
        <position position="53"/>
    </location>
</feature>
<dbReference type="InterPro" id="IPR011006">
    <property type="entry name" value="CheY-like_superfamily"/>
</dbReference>
<comment type="caution">
    <text evidence="10">The sequence shown here is derived from an EMBL/GenBank/DDBJ whole genome shotgun (WGS) entry which is preliminary data.</text>
</comment>
<evidence type="ECO:0000256" key="1">
    <source>
        <dbReference type="ARBA" id="ARBA00018672"/>
    </source>
</evidence>
<dbReference type="SUPFAM" id="SSF52172">
    <property type="entry name" value="CheY-like"/>
    <property type="match status" value="1"/>
</dbReference>
<comment type="function">
    <text evidence="6">May play the central regulatory role in sporulation. It may be an element of the effector pathway responsible for the activation of sporulation genes in response to nutritional stress. Spo0A may act in concert with spo0H (a sigma factor) to control the expression of some genes that are critical to the sporulation process.</text>
</comment>
<dbReference type="Pfam" id="PF00196">
    <property type="entry name" value="GerE"/>
    <property type="match status" value="1"/>
</dbReference>
<keyword evidence="5" id="KW-0804">Transcription</keyword>
<dbReference type="InterPro" id="IPR039420">
    <property type="entry name" value="WalR-like"/>
</dbReference>
<dbReference type="PANTHER" id="PTHR43214">
    <property type="entry name" value="TWO-COMPONENT RESPONSE REGULATOR"/>
    <property type="match status" value="1"/>
</dbReference>
<feature type="domain" description="Response regulatory" evidence="9">
    <location>
        <begin position="2"/>
        <end position="118"/>
    </location>
</feature>
<evidence type="ECO:0000313" key="11">
    <source>
        <dbReference type="Proteomes" id="UP001078443"/>
    </source>
</evidence>
<proteinExistence type="predicted"/>
<reference evidence="10" key="1">
    <citation type="submission" date="2022-12" db="EMBL/GenBank/DDBJ databases">
        <authorList>
            <person name="Wang J."/>
        </authorList>
    </citation>
    <scope>NUCLEOTIDE SEQUENCE</scope>
    <source>
        <strain evidence="10">HY-45-18</strain>
    </source>
</reference>
<dbReference type="EMBL" id="JAPQER010000001">
    <property type="protein sequence ID" value="MCY6483432.1"/>
    <property type="molecule type" value="Genomic_DNA"/>
</dbReference>
<dbReference type="PROSITE" id="PS50043">
    <property type="entry name" value="HTH_LUXR_2"/>
    <property type="match status" value="1"/>
</dbReference>
<keyword evidence="4" id="KW-0238">DNA-binding</keyword>
<dbReference type="InterPro" id="IPR016032">
    <property type="entry name" value="Sig_transdc_resp-reg_C-effctor"/>
</dbReference>
<dbReference type="PROSITE" id="PS00622">
    <property type="entry name" value="HTH_LUXR_1"/>
    <property type="match status" value="1"/>
</dbReference>
<feature type="domain" description="HTH luxR-type" evidence="8">
    <location>
        <begin position="141"/>
        <end position="206"/>
    </location>
</feature>
<dbReference type="RefSeq" id="WP_268039680.1">
    <property type="nucleotide sequence ID" value="NZ_JAPQER010000001.1"/>
</dbReference>
<gene>
    <name evidence="10" type="ORF">OW763_03550</name>
</gene>
<evidence type="ECO:0000256" key="3">
    <source>
        <dbReference type="ARBA" id="ARBA00023015"/>
    </source>
</evidence>
<evidence type="ECO:0000313" key="10">
    <source>
        <dbReference type="EMBL" id="MCY6483432.1"/>
    </source>
</evidence>
<evidence type="ECO:0000256" key="7">
    <source>
        <dbReference type="PROSITE-ProRule" id="PRU00169"/>
    </source>
</evidence>
<accession>A0ABT4CX61</accession>
<evidence type="ECO:0000256" key="4">
    <source>
        <dbReference type="ARBA" id="ARBA00023125"/>
    </source>
</evidence>
<dbReference type="PROSITE" id="PS50110">
    <property type="entry name" value="RESPONSE_REGULATORY"/>
    <property type="match status" value="1"/>
</dbReference>
<organism evidence="10 11">
    <name type="scientific">Clostridium aestuarii</name>
    <dbReference type="NCBI Taxonomy" id="338193"/>
    <lineage>
        <taxon>Bacteria</taxon>
        <taxon>Bacillati</taxon>
        <taxon>Bacillota</taxon>
        <taxon>Clostridia</taxon>
        <taxon>Eubacteriales</taxon>
        <taxon>Clostridiaceae</taxon>
        <taxon>Clostridium</taxon>
    </lineage>
</organism>
<dbReference type="SMART" id="SM00448">
    <property type="entry name" value="REC"/>
    <property type="match status" value="1"/>
</dbReference>
<keyword evidence="11" id="KW-1185">Reference proteome</keyword>
<evidence type="ECO:0000256" key="2">
    <source>
        <dbReference type="ARBA" id="ARBA00022553"/>
    </source>
</evidence>
<evidence type="ECO:0000256" key="6">
    <source>
        <dbReference type="ARBA" id="ARBA00024867"/>
    </source>
</evidence>
<dbReference type="CDD" id="cd06170">
    <property type="entry name" value="LuxR_C_like"/>
    <property type="match status" value="1"/>
</dbReference>
<dbReference type="InterPro" id="IPR000792">
    <property type="entry name" value="Tscrpt_reg_LuxR_C"/>
</dbReference>
<dbReference type="InterPro" id="IPR001789">
    <property type="entry name" value="Sig_transdc_resp-reg_receiver"/>
</dbReference>
<evidence type="ECO:0000259" key="9">
    <source>
        <dbReference type="PROSITE" id="PS50110"/>
    </source>
</evidence>
<name>A0ABT4CX61_9CLOT</name>
<dbReference type="CDD" id="cd17535">
    <property type="entry name" value="REC_NarL-like"/>
    <property type="match status" value="1"/>
</dbReference>
<sequence length="206" mass="23368">MKIIIADDDRLITDSLNLILEFEEDFEVVGIAANGEEAVKLCKKYCPDIVLMDVRMPVLDGVLATREIKSEQQNIKIIILTTFKDDEYISAAIKNGAEGYILKNQSSDSIIESIRTVYNGNGVFQSEVLSSIMSMIKNDKKNLNKIKLSEREFGILTLIGEGLSNKEISQKLYLSEGTVRNYVTNLLEKLQLRDRTQLAIYYLKNY</sequence>